<evidence type="ECO:0000256" key="1">
    <source>
        <dbReference type="ARBA" id="ARBA00004651"/>
    </source>
</evidence>
<evidence type="ECO:0000256" key="7">
    <source>
        <dbReference type="SAM" id="Phobius"/>
    </source>
</evidence>
<feature type="transmembrane region" description="Helical" evidence="7">
    <location>
        <begin position="340"/>
        <end position="362"/>
    </location>
</feature>
<feature type="transmembrane region" description="Helical" evidence="7">
    <location>
        <begin position="82"/>
        <end position="104"/>
    </location>
</feature>
<dbReference type="GO" id="GO:0005886">
    <property type="term" value="C:plasma membrane"/>
    <property type="evidence" value="ECO:0007669"/>
    <property type="project" value="UniProtKB-SubCell"/>
</dbReference>
<dbReference type="Proteomes" id="UP000318102">
    <property type="component" value="Unassembled WGS sequence"/>
</dbReference>
<keyword evidence="6 7" id="KW-0472">Membrane</keyword>
<keyword evidence="4 7" id="KW-0812">Transmembrane</keyword>
<feature type="transmembrane region" description="Helical" evidence="7">
    <location>
        <begin position="171"/>
        <end position="189"/>
    </location>
</feature>
<dbReference type="InterPro" id="IPR020846">
    <property type="entry name" value="MFS_dom"/>
</dbReference>
<evidence type="ECO:0000313" key="9">
    <source>
        <dbReference type="EMBL" id="TVX92734.1"/>
    </source>
</evidence>
<feature type="transmembrane region" description="Helical" evidence="7">
    <location>
        <begin position="374"/>
        <end position="392"/>
    </location>
</feature>
<sequence>MTNSSNQKSIRAYLIEMIMFLTYALFAVSWVAGSTLTPQIMESFDIKTFANASLINNAITVAKIVGNLMAAWVLIKLKPKKAIALGSILISLSALGAFATSYWIFVLTRFIMGIGGALFIVYFGPIVFNYFTAKQRPMINGVNSVAYNVGSLIAMLVVTPVILALDSWQNTILVFAGTSFLLFIAWLIVGEDFELHQNKLQAADVGGQRYTFKEGLKDKFNYIYPFTYSGCLLLYLVILTIFPLSQTNSIDAKTLTAVMAIAGCVGTVFGIMAVKKFALRLPVIRWSGLAMTISALFMVTTSSPIFSLIAAFLLGFFTFLPMTTLVTIPQELPGMTPSKVTIIMGFFWSFAYIIETILYYLVGITIDMGGFQSGIYLAIGFSLTFFIGSFLLPETGKRRTVAEAAQVQPTA</sequence>
<dbReference type="PANTHER" id="PTHR43124:SF3">
    <property type="entry name" value="CHLORAMPHENICOL EFFLUX PUMP RV0191"/>
    <property type="match status" value="1"/>
</dbReference>
<feature type="transmembrane region" description="Helical" evidence="7">
    <location>
        <begin position="305"/>
        <end position="328"/>
    </location>
</feature>
<proteinExistence type="predicted"/>
<dbReference type="Gene3D" id="1.20.1250.20">
    <property type="entry name" value="MFS general substrate transporter like domains"/>
    <property type="match status" value="2"/>
</dbReference>
<dbReference type="Pfam" id="PF07690">
    <property type="entry name" value="MFS_1"/>
    <property type="match status" value="1"/>
</dbReference>
<gene>
    <name evidence="9" type="ORF">FPZ44_06520</name>
</gene>
<feature type="domain" description="Major facilitator superfamily (MFS) profile" evidence="8">
    <location>
        <begin position="15"/>
        <end position="396"/>
    </location>
</feature>
<comment type="caution">
    <text evidence="9">The sequence shown here is derived from an EMBL/GenBank/DDBJ whole genome shotgun (WGS) entry which is preliminary data.</text>
</comment>
<evidence type="ECO:0000256" key="5">
    <source>
        <dbReference type="ARBA" id="ARBA00022989"/>
    </source>
</evidence>
<accession>A0A559IYM7</accession>
<dbReference type="RefSeq" id="WP_144988484.1">
    <property type="nucleotide sequence ID" value="NZ_VNJK01000001.1"/>
</dbReference>
<organism evidence="9 10">
    <name type="scientific">Paenibacillus agilis</name>
    <dbReference type="NCBI Taxonomy" id="3020863"/>
    <lineage>
        <taxon>Bacteria</taxon>
        <taxon>Bacillati</taxon>
        <taxon>Bacillota</taxon>
        <taxon>Bacilli</taxon>
        <taxon>Bacillales</taxon>
        <taxon>Paenibacillaceae</taxon>
        <taxon>Paenibacillus</taxon>
    </lineage>
</organism>
<feature type="transmembrane region" description="Helical" evidence="7">
    <location>
        <begin position="12"/>
        <end position="33"/>
    </location>
</feature>
<name>A0A559IYM7_9BACL</name>
<evidence type="ECO:0000259" key="8">
    <source>
        <dbReference type="PROSITE" id="PS50850"/>
    </source>
</evidence>
<evidence type="ECO:0000256" key="4">
    <source>
        <dbReference type="ARBA" id="ARBA00022692"/>
    </source>
</evidence>
<dbReference type="CDD" id="cd06174">
    <property type="entry name" value="MFS"/>
    <property type="match status" value="1"/>
</dbReference>
<dbReference type="InterPro" id="IPR036259">
    <property type="entry name" value="MFS_trans_sf"/>
</dbReference>
<feature type="transmembrane region" description="Helical" evidence="7">
    <location>
        <begin position="281"/>
        <end position="299"/>
    </location>
</feature>
<feature type="transmembrane region" description="Helical" evidence="7">
    <location>
        <begin position="145"/>
        <end position="165"/>
    </location>
</feature>
<evidence type="ECO:0000313" key="10">
    <source>
        <dbReference type="Proteomes" id="UP000318102"/>
    </source>
</evidence>
<keyword evidence="10" id="KW-1185">Reference proteome</keyword>
<dbReference type="SUPFAM" id="SSF103473">
    <property type="entry name" value="MFS general substrate transporter"/>
    <property type="match status" value="1"/>
</dbReference>
<dbReference type="InterPro" id="IPR050189">
    <property type="entry name" value="MFS_Efflux_Transporters"/>
</dbReference>
<evidence type="ECO:0000256" key="2">
    <source>
        <dbReference type="ARBA" id="ARBA00022448"/>
    </source>
</evidence>
<keyword evidence="5 7" id="KW-1133">Transmembrane helix</keyword>
<dbReference type="PROSITE" id="PS50850">
    <property type="entry name" value="MFS"/>
    <property type="match status" value="1"/>
</dbReference>
<dbReference type="OrthoDB" id="9773404at2"/>
<keyword evidence="3" id="KW-1003">Cell membrane</keyword>
<dbReference type="PANTHER" id="PTHR43124">
    <property type="entry name" value="PURINE EFFLUX PUMP PBUE"/>
    <property type="match status" value="1"/>
</dbReference>
<feature type="transmembrane region" description="Helical" evidence="7">
    <location>
        <begin position="254"/>
        <end position="274"/>
    </location>
</feature>
<protein>
    <submittedName>
        <fullName evidence="9">MFS transporter</fullName>
    </submittedName>
</protein>
<comment type="subcellular location">
    <subcellularLocation>
        <location evidence="1">Cell membrane</location>
        <topology evidence="1">Multi-pass membrane protein</topology>
    </subcellularLocation>
</comment>
<keyword evidence="2" id="KW-0813">Transport</keyword>
<feature type="transmembrane region" description="Helical" evidence="7">
    <location>
        <begin position="53"/>
        <end position="75"/>
    </location>
</feature>
<feature type="transmembrane region" description="Helical" evidence="7">
    <location>
        <begin position="110"/>
        <end position="133"/>
    </location>
</feature>
<reference evidence="9 10" key="1">
    <citation type="submission" date="2019-07" db="EMBL/GenBank/DDBJ databases">
        <authorList>
            <person name="Kim J."/>
        </authorList>
    </citation>
    <scope>NUCLEOTIDE SEQUENCE [LARGE SCALE GENOMIC DNA]</scope>
    <source>
        <strain evidence="9 10">N4</strain>
    </source>
</reference>
<dbReference type="InterPro" id="IPR011701">
    <property type="entry name" value="MFS"/>
</dbReference>
<dbReference type="EMBL" id="VNJK01000001">
    <property type="protein sequence ID" value="TVX92734.1"/>
    <property type="molecule type" value="Genomic_DNA"/>
</dbReference>
<dbReference type="AlphaFoldDB" id="A0A559IYM7"/>
<feature type="transmembrane region" description="Helical" evidence="7">
    <location>
        <begin position="222"/>
        <end position="242"/>
    </location>
</feature>
<dbReference type="GO" id="GO:0022857">
    <property type="term" value="F:transmembrane transporter activity"/>
    <property type="evidence" value="ECO:0007669"/>
    <property type="project" value="InterPro"/>
</dbReference>
<evidence type="ECO:0000256" key="6">
    <source>
        <dbReference type="ARBA" id="ARBA00023136"/>
    </source>
</evidence>
<evidence type="ECO:0000256" key="3">
    <source>
        <dbReference type="ARBA" id="ARBA00022475"/>
    </source>
</evidence>